<dbReference type="Proteomes" id="UP001321477">
    <property type="component" value="Chromosome"/>
</dbReference>
<reference evidence="3" key="1">
    <citation type="journal article" date="2019" name="Int. J. Syst. Evol. Microbiol.">
        <title>The Global Catalogue of Microorganisms (GCM) 10K type strain sequencing project: providing services to taxonomists for standard genome sequencing and annotation.</title>
        <authorList>
            <consortium name="The Broad Institute Genomics Platform"/>
            <consortium name="The Broad Institute Genome Sequencing Center for Infectious Disease"/>
            <person name="Wu L."/>
            <person name="Ma J."/>
        </authorList>
    </citation>
    <scope>NUCLEOTIDE SEQUENCE [LARGE SCALE GENOMIC DNA]</scope>
    <source>
        <strain evidence="3">NBRC 109019</strain>
    </source>
</reference>
<dbReference type="EMBL" id="AP027734">
    <property type="protein sequence ID" value="BDZ55010.1"/>
    <property type="molecule type" value="Genomic_DNA"/>
</dbReference>
<keyword evidence="3" id="KW-1185">Reference proteome</keyword>
<protein>
    <submittedName>
        <fullName evidence="2">Uncharacterized protein</fullName>
    </submittedName>
</protein>
<feature type="region of interest" description="Disordered" evidence="1">
    <location>
        <begin position="86"/>
        <end position="168"/>
    </location>
</feature>
<feature type="compositionally biased region" description="Basic and acidic residues" evidence="1">
    <location>
        <begin position="86"/>
        <end position="105"/>
    </location>
</feature>
<evidence type="ECO:0000313" key="3">
    <source>
        <dbReference type="Proteomes" id="UP001321477"/>
    </source>
</evidence>
<accession>A0ABN6YGE8</accession>
<proteinExistence type="predicted"/>
<organism evidence="2 3">
    <name type="scientific">Agromyces marinus</name>
    <dbReference type="NCBI Taxonomy" id="1389020"/>
    <lineage>
        <taxon>Bacteria</taxon>
        <taxon>Bacillati</taxon>
        <taxon>Actinomycetota</taxon>
        <taxon>Actinomycetes</taxon>
        <taxon>Micrococcales</taxon>
        <taxon>Microbacteriaceae</taxon>
        <taxon>Agromyces</taxon>
    </lineage>
</organism>
<sequence>MIAVEVHVRVEAPGRERDEVAEGIGCRGIRLGPAGPAHAAAAHDRAEVGQPELGALLDRAGQRLDLARLREGDELFRSHVGQVDRRVRLNRHQDGHRDRDGHADGGNDGAGSEPGRPRATWAHASQATPARIGRARSGANSQPGRAHARIATPLPGVTSGASVGGIRM</sequence>
<evidence type="ECO:0000313" key="2">
    <source>
        <dbReference type="EMBL" id="BDZ55010.1"/>
    </source>
</evidence>
<name>A0ABN6YGE8_9MICO</name>
<gene>
    <name evidence="2" type="ORF">GCM10025870_20830</name>
</gene>
<evidence type="ECO:0000256" key="1">
    <source>
        <dbReference type="SAM" id="MobiDB-lite"/>
    </source>
</evidence>